<dbReference type="RefSeq" id="WP_345317605.1">
    <property type="nucleotide sequence ID" value="NZ_BAABLF010000028.1"/>
</dbReference>
<dbReference type="Proteomes" id="UP001501600">
    <property type="component" value="Unassembled WGS sequence"/>
</dbReference>
<dbReference type="EMBL" id="BAABLF010000028">
    <property type="protein sequence ID" value="GAA5194014.1"/>
    <property type="molecule type" value="Genomic_DNA"/>
</dbReference>
<evidence type="ECO:0000313" key="3">
    <source>
        <dbReference type="Proteomes" id="UP001501600"/>
    </source>
</evidence>
<dbReference type="InterPro" id="IPR025746">
    <property type="entry name" value="PilX_N_dom"/>
</dbReference>
<name>A0ABP9SF40_9GAMM</name>
<gene>
    <name evidence="2" type="ORF">GCM10025772_26040</name>
</gene>
<accession>A0ABP9SF40</accession>
<proteinExistence type="predicted"/>
<comment type="caution">
    <text evidence="2">The sequence shown here is derived from an EMBL/GenBank/DDBJ whole genome shotgun (WGS) entry which is preliminary data.</text>
</comment>
<feature type="domain" description="Type 4 fimbrial biogenesis protein PilX N-terminal" evidence="1">
    <location>
        <begin position="7"/>
        <end position="57"/>
    </location>
</feature>
<evidence type="ECO:0000259" key="1">
    <source>
        <dbReference type="Pfam" id="PF14341"/>
    </source>
</evidence>
<keyword evidence="3" id="KW-1185">Reference proteome</keyword>
<organism evidence="2 3">
    <name type="scientific">Ferrimonas gelatinilytica</name>
    <dbReference type="NCBI Taxonomy" id="1255257"/>
    <lineage>
        <taxon>Bacteria</taxon>
        <taxon>Pseudomonadati</taxon>
        <taxon>Pseudomonadota</taxon>
        <taxon>Gammaproteobacteria</taxon>
        <taxon>Alteromonadales</taxon>
        <taxon>Ferrimonadaceae</taxon>
        <taxon>Ferrimonas</taxon>
    </lineage>
</organism>
<evidence type="ECO:0000313" key="2">
    <source>
        <dbReference type="EMBL" id="GAA5194014.1"/>
    </source>
</evidence>
<protein>
    <recommendedName>
        <fullName evidence="1">Type 4 fimbrial biogenesis protein PilX N-terminal domain-containing protein</fullName>
    </recommendedName>
</protein>
<sequence>MRSKESQGFATVGVTLLLLLMLAAVTLYAGKVLLIEKRISANEQQYATAFAHAEAGLDAAGQMFIADIAGTCDRTELLSLPVPAGSPAVDVTVEWVCTDGTSPVVISSTYSNSDGASATVSEAFARSALFSIGQPAPVTMATAAMINGNLHLGVNPNGGGRGVPLSLWTGGTDDFTGSASTCPVEDFGWAGGTCSSANHIYTERAGNSVSGGQDMVLNDPNFPEDLFEYTFGIASDNWQQIYHRGATKITDCSDTSQLSAASTGIFVYEGTAECVINNAGSADAPVILLVVDADAKLNTGDVYGVVFNFDSDVTDALSPRLFLTGDGKVQGAVMTNSLTPVNINGVAGVAWNPNVFDAFEEDPDGVFRPLARVAGSWKDF</sequence>
<dbReference type="Pfam" id="PF14341">
    <property type="entry name" value="PilX_N"/>
    <property type="match status" value="1"/>
</dbReference>
<reference evidence="3" key="1">
    <citation type="journal article" date="2019" name="Int. J. Syst. Evol. Microbiol.">
        <title>The Global Catalogue of Microorganisms (GCM) 10K type strain sequencing project: providing services to taxonomists for standard genome sequencing and annotation.</title>
        <authorList>
            <consortium name="The Broad Institute Genomics Platform"/>
            <consortium name="The Broad Institute Genome Sequencing Center for Infectious Disease"/>
            <person name="Wu L."/>
            <person name="Ma J."/>
        </authorList>
    </citation>
    <scope>NUCLEOTIDE SEQUENCE [LARGE SCALE GENOMIC DNA]</scope>
    <source>
        <strain evidence="3">JCM 18720</strain>
    </source>
</reference>